<evidence type="ECO:0000256" key="1">
    <source>
        <dbReference type="SAM" id="MobiDB-lite"/>
    </source>
</evidence>
<feature type="region of interest" description="Disordered" evidence="1">
    <location>
        <begin position="1"/>
        <end position="31"/>
    </location>
</feature>
<feature type="transmembrane region" description="Helical" evidence="2">
    <location>
        <begin position="50"/>
        <end position="71"/>
    </location>
</feature>
<dbReference type="STRING" id="62708.A0A420J5L2"/>
<keyword evidence="2" id="KW-0812">Transmembrane</keyword>
<accession>A0A420J5L2</accession>
<dbReference type="EMBL" id="MCBQ01002800">
    <property type="protein sequence ID" value="RKF82109.1"/>
    <property type="molecule type" value="Genomic_DNA"/>
</dbReference>
<feature type="compositionally biased region" description="Basic and acidic residues" evidence="1">
    <location>
        <begin position="16"/>
        <end position="25"/>
    </location>
</feature>
<keyword evidence="4" id="KW-1185">Reference proteome</keyword>
<comment type="caution">
    <text evidence="3">The sequence shown here is derived from an EMBL/GenBank/DDBJ whole genome shotgun (WGS) entry which is preliminary data.</text>
</comment>
<feature type="region of interest" description="Disordered" evidence="1">
    <location>
        <begin position="636"/>
        <end position="673"/>
    </location>
</feature>
<dbReference type="PANTHER" id="PTHR23242">
    <property type="entry name" value="TRANSCRIPTION FACTOR HOXA13"/>
    <property type="match status" value="1"/>
</dbReference>
<proteinExistence type="predicted"/>
<name>A0A420J5L2_9PEZI</name>
<dbReference type="PANTHER" id="PTHR23242:SF9">
    <property type="entry name" value="TRANSCRIPTION FACTOR HOXA13"/>
    <property type="match status" value="1"/>
</dbReference>
<evidence type="ECO:0000313" key="4">
    <source>
        <dbReference type="Proteomes" id="UP000283383"/>
    </source>
</evidence>
<keyword evidence="2" id="KW-0472">Membrane</keyword>
<dbReference type="Proteomes" id="UP000283383">
    <property type="component" value="Unassembled WGS sequence"/>
</dbReference>
<keyword evidence="2" id="KW-1133">Transmembrane helix</keyword>
<organism evidence="3 4">
    <name type="scientific">Golovinomyces cichoracearum</name>
    <dbReference type="NCBI Taxonomy" id="62708"/>
    <lineage>
        <taxon>Eukaryota</taxon>
        <taxon>Fungi</taxon>
        <taxon>Dikarya</taxon>
        <taxon>Ascomycota</taxon>
        <taxon>Pezizomycotina</taxon>
        <taxon>Leotiomycetes</taxon>
        <taxon>Erysiphales</taxon>
        <taxon>Erysiphaceae</taxon>
        <taxon>Golovinomyces</taxon>
    </lineage>
</organism>
<sequence length="673" mass="76472">MAGIKSGKSTIKKKLEKGVDSDGKPPVDSQKINKQNVRVKPAKMKKQRKGIFRLTNILRLFIWVSIFTVFYCPSSNNPLNEDSPKICVAYYKVADFVVPTLQPYFEKFATPYIGPILPYCLMLKKRIITPTMRAGKRYGKPIVIKVQDLGGTYWQKHIHKYAQKYYDIIEEKYQESVSPYVDFAYTTVSPLCHDAEKYARTAYSEIIMPNYRVAKPRIIDGYKLASDTVVKTLYPFAKWTFKAGKTFLTRTLGPKLVIIYGESVEPQLKKIGKRLGRYRDHDMNDLAPVLTFCSTTQYPSSKTLSPVSSIYLGSSSTLASIHSKSDDPEPTPNSDLDIREKAQQIVTRDLRYWQEKFSKAADEAADELEIHINEITSRYISSHAEIIGKKHISELKNTVLNSLKSLRITILSIIQESDDTSDSRDRVVIAVRTTGGTINEKAQSIRRWKQNYRKQMIQNIRRVTEDTLEILDTIRDAGLQEVGMRWAWTDGITYKDWIKYHAVKSKFAEWRLEIEKIATEHPELGKAEERFQEIEIEALKIAENAAKELALLKEIGIWKLSIKDGSDEFSTAKLPLTDIEDAQRVLGKTLDSVTDFSSYFNSILETASPRTFHSEISPSLNEAEILSHDDKIIKSDTSATSQSIHQSTSPSVSDIDSQTVTPASSTDNEQKLL</sequence>
<reference evidence="3 4" key="1">
    <citation type="journal article" date="2018" name="BMC Genomics">
        <title>Comparative genome analyses reveal sequence features reflecting distinct modes of host-adaptation between dicot and monocot powdery mildew.</title>
        <authorList>
            <person name="Wu Y."/>
            <person name="Ma X."/>
            <person name="Pan Z."/>
            <person name="Kale S.D."/>
            <person name="Song Y."/>
            <person name="King H."/>
            <person name="Zhang Q."/>
            <person name="Presley C."/>
            <person name="Deng X."/>
            <person name="Wei C.I."/>
            <person name="Xiao S."/>
        </authorList>
    </citation>
    <scope>NUCLEOTIDE SEQUENCE [LARGE SCALE GENOMIC DNA]</scope>
    <source>
        <strain evidence="3">UMSG3</strain>
    </source>
</reference>
<evidence type="ECO:0008006" key="5">
    <source>
        <dbReference type="Google" id="ProtNLM"/>
    </source>
</evidence>
<evidence type="ECO:0000256" key="2">
    <source>
        <dbReference type="SAM" id="Phobius"/>
    </source>
</evidence>
<evidence type="ECO:0000313" key="3">
    <source>
        <dbReference type="EMBL" id="RKF82109.1"/>
    </source>
</evidence>
<dbReference type="AlphaFoldDB" id="A0A420J5L2"/>
<protein>
    <recommendedName>
        <fullName evidence="5">Transcription factor hoxa13</fullName>
    </recommendedName>
</protein>
<gene>
    <name evidence="3" type="ORF">GcM3_027027</name>
</gene>
<feature type="compositionally biased region" description="Polar residues" evidence="1">
    <location>
        <begin position="636"/>
        <end position="667"/>
    </location>
</feature>